<reference evidence="2 3" key="1">
    <citation type="submission" date="2024-01" db="EMBL/GenBank/DDBJ databases">
        <title>Genome assemblies of Stephania.</title>
        <authorList>
            <person name="Yang L."/>
        </authorList>
    </citation>
    <scope>NUCLEOTIDE SEQUENCE [LARGE SCALE GENOMIC DNA]</scope>
    <source>
        <strain evidence="2">YNDBR</strain>
        <tissue evidence="2">Leaf</tissue>
    </source>
</reference>
<sequence length="76" mass="7679">MDRRGGAAPVVHREVTAGPARLRTVAASIGDASREGRTAAARLRGETTQRLTETTTTSGDADSRGARGGGDCAAIG</sequence>
<feature type="compositionally biased region" description="Low complexity" evidence="1">
    <location>
        <begin position="48"/>
        <end position="60"/>
    </location>
</feature>
<evidence type="ECO:0000256" key="1">
    <source>
        <dbReference type="SAM" id="MobiDB-lite"/>
    </source>
</evidence>
<feature type="region of interest" description="Disordered" evidence="1">
    <location>
        <begin position="31"/>
        <end position="76"/>
    </location>
</feature>
<name>A0AAP0KFC2_9MAGN</name>
<comment type="caution">
    <text evidence="2">The sequence shown here is derived from an EMBL/GenBank/DDBJ whole genome shotgun (WGS) entry which is preliminary data.</text>
</comment>
<evidence type="ECO:0000313" key="3">
    <source>
        <dbReference type="Proteomes" id="UP001420932"/>
    </source>
</evidence>
<gene>
    <name evidence="2" type="ORF">Syun_008987</name>
</gene>
<protein>
    <submittedName>
        <fullName evidence="2">Uncharacterized protein</fullName>
    </submittedName>
</protein>
<dbReference type="AlphaFoldDB" id="A0AAP0KFC2"/>
<keyword evidence="3" id="KW-1185">Reference proteome</keyword>
<feature type="compositionally biased region" description="Gly residues" evidence="1">
    <location>
        <begin position="66"/>
        <end position="76"/>
    </location>
</feature>
<dbReference type="Proteomes" id="UP001420932">
    <property type="component" value="Unassembled WGS sequence"/>
</dbReference>
<accession>A0AAP0KFC2</accession>
<proteinExistence type="predicted"/>
<organism evidence="2 3">
    <name type="scientific">Stephania yunnanensis</name>
    <dbReference type="NCBI Taxonomy" id="152371"/>
    <lineage>
        <taxon>Eukaryota</taxon>
        <taxon>Viridiplantae</taxon>
        <taxon>Streptophyta</taxon>
        <taxon>Embryophyta</taxon>
        <taxon>Tracheophyta</taxon>
        <taxon>Spermatophyta</taxon>
        <taxon>Magnoliopsida</taxon>
        <taxon>Ranunculales</taxon>
        <taxon>Menispermaceae</taxon>
        <taxon>Menispermoideae</taxon>
        <taxon>Cissampelideae</taxon>
        <taxon>Stephania</taxon>
    </lineage>
</organism>
<evidence type="ECO:0000313" key="2">
    <source>
        <dbReference type="EMBL" id="KAK9150678.1"/>
    </source>
</evidence>
<dbReference type="EMBL" id="JBBNAF010000004">
    <property type="protein sequence ID" value="KAK9150678.1"/>
    <property type="molecule type" value="Genomic_DNA"/>
</dbReference>
<feature type="compositionally biased region" description="Basic and acidic residues" evidence="1">
    <location>
        <begin position="32"/>
        <end position="47"/>
    </location>
</feature>